<evidence type="ECO:0000256" key="1">
    <source>
        <dbReference type="SAM" id="SignalP"/>
    </source>
</evidence>
<organism evidence="2 3">
    <name type="scientific">Promicromonospora soli</name>
    <dbReference type="NCBI Taxonomy" id="2035533"/>
    <lineage>
        <taxon>Bacteria</taxon>
        <taxon>Bacillati</taxon>
        <taxon>Actinomycetota</taxon>
        <taxon>Actinomycetes</taxon>
        <taxon>Micrococcales</taxon>
        <taxon>Promicromonosporaceae</taxon>
        <taxon>Promicromonospora</taxon>
    </lineage>
</organism>
<proteinExistence type="predicted"/>
<dbReference type="RefSeq" id="WP_189669648.1">
    <property type="nucleotide sequence ID" value="NZ_BNAS01000003.1"/>
</dbReference>
<evidence type="ECO:0000313" key="2">
    <source>
        <dbReference type="EMBL" id="GHH73648.1"/>
    </source>
</evidence>
<protein>
    <recommendedName>
        <fullName evidence="4">Lamin tail-like protein</fullName>
    </recommendedName>
</protein>
<gene>
    <name evidence="2" type="ORF">GCM10017772_25780</name>
</gene>
<name>A0A919KV03_9MICO</name>
<comment type="caution">
    <text evidence="2">The sequence shown here is derived from an EMBL/GenBank/DDBJ whole genome shotgun (WGS) entry which is preliminary data.</text>
</comment>
<dbReference type="EMBL" id="BNAS01000003">
    <property type="protein sequence ID" value="GHH73648.1"/>
    <property type="molecule type" value="Genomic_DNA"/>
</dbReference>
<dbReference type="AlphaFoldDB" id="A0A919KV03"/>
<feature type="chain" id="PRO_5037364021" description="Lamin tail-like protein" evidence="1">
    <location>
        <begin position="28"/>
        <end position="115"/>
    </location>
</feature>
<accession>A0A919KV03</accession>
<keyword evidence="1" id="KW-0732">Signal</keyword>
<reference evidence="2" key="1">
    <citation type="journal article" date="2014" name="Int. J. Syst. Evol. Microbiol.">
        <title>Complete genome sequence of Corynebacterium casei LMG S-19264T (=DSM 44701T), isolated from a smear-ripened cheese.</title>
        <authorList>
            <consortium name="US DOE Joint Genome Institute (JGI-PGF)"/>
            <person name="Walter F."/>
            <person name="Albersmeier A."/>
            <person name="Kalinowski J."/>
            <person name="Ruckert C."/>
        </authorList>
    </citation>
    <scope>NUCLEOTIDE SEQUENCE</scope>
    <source>
        <strain evidence="2">CGMCC 4.7398</strain>
    </source>
</reference>
<feature type="signal peptide" evidence="1">
    <location>
        <begin position="1"/>
        <end position="27"/>
    </location>
</feature>
<keyword evidence="3" id="KW-1185">Reference proteome</keyword>
<dbReference type="Proteomes" id="UP000627369">
    <property type="component" value="Unassembled WGS sequence"/>
</dbReference>
<reference evidence="2" key="2">
    <citation type="submission" date="2020-09" db="EMBL/GenBank/DDBJ databases">
        <authorList>
            <person name="Sun Q."/>
            <person name="Zhou Y."/>
        </authorList>
    </citation>
    <scope>NUCLEOTIDE SEQUENCE</scope>
    <source>
        <strain evidence="2">CGMCC 4.7398</strain>
    </source>
</reference>
<evidence type="ECO:0000313" key="3">
    <source>
        <dbReference type="Proteomes" id="UP000627369"/>
    </source>
</evidence>
<evidence type="ECO:0008006" key="4">
    <source>
        <dbReference type="Google" id="ProtNLM"/>
    </source>
</evidence>
<sequence>MKKFITVILVAFGLVVGGLVASAPAQAIVGSSVHFYEVSDGIPSDWIKLHNTGTGGTEYLQSFATTRGNVRESCPPNDNYYLYYTNPAGAFNRLNPGVCLVPIRTGTYSVGIARA</sequence>